<keyword evidence="2" id="KW-1185">Reference proteome</keyword>
<dbReference type="AlphaFoldDB" id="A0A1I0AXP8"/>
<sequence>MAFIQYLNFDGENLPLPTSYEVSMEDREADSGGETEAGTFQRDVVRAGVRTIAVSFVVTVKWLKKLMGYKQKERITVKYFDLETVAVKQTQMYVDGFKSKLEKDTSYKGLWSVSFTL</sequence>
<organism evidence="1 2">
    <name type="scientific">[Clostridium] aminophilum</name>
    <dbReference type="NCBI Taxonomy" id="1526"/>
    <lineage>
        <taxon>Bacteria</taxon>
        <taxon>Bacillati</taxon>
        <taxon>Bacillota</taxon>
        <taxon>Clostridia</taxon>
        <taxon>Lachnospirales</taxon>
        <taxon>Lachnospiraceae</taxon>
    </lineage>
</organism>
<evidence type="ECO:0000313" key="1">
    <source>
        <dbReference type="EMBL" id="SES99289.1"/>
    </source>
</evidence>
<protein>
    <submittedName>
        <fullName evidence="1">Uncharacterized protein</fullName>
    </submittedName>
</protein>
<accession>A0A1I0AXP8</accession>
<proteinExistence type="predicted"/>
<gene>
    <name evidence="1" type="ORF">SAMN04487771_100318</name>
</gene>
<dbReference type="EMBL" id="FOIL01000003">
    <property type="protein sequence ID" value="SES99289.1"/>
    <property type="molecule type" value="Genomic_DNA"/>
</dbReference>
<dbReference type="RefSeq" id="WP_074648193.1">
    <property type="nucleotide sequence ID" value="NZ_FOIL01000003.1"/>
</dbReference>
<reference evidence="1 2" key="1">
    <citation type="submission" date="2016-10" db="EMBL/GenBank/DDBJ databases">
        <authorList>
            <person name="de Groot N.N."/>
        </authorList>
    </citation>
    <scope>NUCLEOTIDE SEQUENCE [LARGE SCALE GENOMIC DNA]</scope>
    <source>
        <strain evidence="1 2">KH1P1</strain>
    </source>
</reference>
<dbReference type="OrthoDB" id="1908741at2"/>
<dbReference type="Proteomes" id="UP000199820">
    <property type="component" value="Unassembled WGS sequence"/>
</dbReference>
<name>A0A1I0AXP8_9FIRM</name>
<evidence type="ECO:0000313" key="2">
    <source>
        <dbReference type="Proteomes" id="UP000199820"/>
    </source>
</evidence>